<dbReference type="InterPro" id="IPR014729">
    <property type="entry name" value="Rossmann-like_a/b/a_fold"/>
</dbReference>
<accession>A0A0H5BP13</accession>
<dbReference type="GO" id="GO:0004066">
    <property type="term" value="F:asparagine synthase (glutamine-hydrolyzing) activity"/>
    <property type="evidence" value="ECO:0007669"/>
    <property type="project" value="UniProtKB-EC"/>
</dbReference>
<sequence>MCGIAALYARDGEIGPVEAAMATMLARMWQRGPDNAGWRGWQRAALGSVRLRIQDLSAAADQPMSGAAGRAHIAFNGEIFNHRTLRRDLGPPPGGWRTHGDTETVIAGYERHGAGIVEALEGQFALAIFDEARGIMVLARDRFGICPLYVAEVGRLVVVASSVRAILAAFAGRFGRVDPAALQQFLLLRYVLSPRTLVDGIRQIGPGEVAVIDGGTTRHERYWRFGEGPAPEVAADGAVPELAAALERAVADNCSADAGVGVFLSGGIDSGIVASLARPALPLRPVASTISFGGADDEAAAAADLAARLGYAHVSAVAEMGDGTGAVDAAVAALDVPCGARDAVAAHVLAGALRNAAPAAKVVLTGTGADELFGGYRGAYFGPEPGPLPMQMARYLTLYSALAAEERPALRALVPAIDEGAIVDDLIARACAMLPSLGAHDPGRVLDLFYLVAHLPGWELSIADTMCMDRSLEARVPFLHTAVATVAIRVPSAPGAVPGQEKMALRRTARRWLAAEACARPKLPLSRPVAMWLERCRSQLAWRPAVLADIGIDAGALARLLAGTPSFDVWWRLFVLDRWVARHLRG</sequence>
<dbReference type="AlphaFoldDB" id="A0A0H5BP13"/>
<dbReference type="STRING" id="1079.BVIR_347"/>
<comment type="similarity">
    <text evidence="2">Belongs to the asparagine synthetase family.</text>
</comment>
<dbReference type="InterPro" id="IPR001962">
    <property type="entry name" value="Asn_synthase"/>
</dbReference>
<evidence type="ECO:0000256" key="7">
    <source>
        <dbReference type="ARBA" id="ARBA00048741"/>
    </source>
</evidence>
<keyword evidence="6 8" id="KW-0315">Glutamine amidotransferase</keyword>
<keyword evidence="8" id="KW-0061">Asparagine biosynthesis</keyword>
<evidence type="ECO:0000256" key="3">
    <source>
        <dbReference type="ARBA" id="ARBA00012737"/>
    </source>
</evidence>
<evidence type="ECO:0000313" key="13">
    <source>
        <dbReference type="Proteomes" id="UP000065734"/>
    </source>
</evidence>
<keyword evidence="5 9" id="KW-0067">ATP-binding</keyword>
<dbReference type="Pfam" id="PF13537">
    <property type="entry name" value="GATase_7"/>
    <property type="match status" value="1"/>
</dbReference>
<evidence type="ECO:0000256" key="1">
    <source>
        <dbReference type="ARBA" id="ARBA00005187"/>
    </source>
</evidence>
<evidence type="ECO:0000256" key="4">
    <source>
        <dbReference type="ARBA" id="ARBA00022741"/>
    </source>
</evidence>
<feature type="binding site" evidence="9">
    <location>
        <position position="101"/>
    </location>
    <ligand>
        <name>L-glutamine</name>
        <dbReference type="ChEBI" id="CHEBI:58359"/>
    </ligand>
</feature>
<comment type="pathway">
    <text evidence="1">Amino-acid biosynthesis; L-asparagine biosynthesis; L-asparagine from L-aspartate (L-Gln route): step 1/1.</text>
</comment>
<dbReference type="InterPro" id="IPR051786">
    <property type="entry name" value="ASN_synthetase/amidase"/>
</dbReference>
<evidence type="ECO:0000256" key="9">
    <source>
        <dbReference type="PIRSR" id="PIRSR001589-2"/>
    </source>
</evidence>
<proteinExistence type="inferred from homology"/>
<dbReference type="RefSeq" id="WP_055036159.1">
    <property type="nucleotide sequence ID" value="NZ_AP014854.2"/>
</dbReference>
<dbReference type="SUPFAM" id="SSF56235">
    <property type="entry name" value="N-terminal nucleophile aminohydrolases (Ntn hydrolases)"/>
    <property type="match status" value="1"/>
</dbReference>
<dbReference type="InterPro" id="IPR029055">
    <property type="entry name" value="Ntn_hydrolases_N"/>
</dbReference>
<gene>
    <name evidence="12" type="primary">asnB_1</name>
    <name evidence="11" type="ORF">BV133_995</name>
    <name evidence="12" type="ORF">BVIRIDIS_31140</name>
</gene>
<keyword evidence="13" id="KW-1185">Reference proteome</keyword>
<dbReference type="GO" id="GO:0006529">
    <property type="term" value="P:asparagine biosynthetic process"/>
    <property type="evidence" value="ECO:0007669"/>
    <property type="project" value="UniProtKB-KW"/>
</dbReference>
<dbReference type="PANTHER" id="PTHR43284">
    <property type="entry name" value="ASPARAGINE SYNTHETASE (GLUTAMINE-HYDROLYZING)"/>
    <property type="match status" value="1"/>
</dbReference>
<reference evidence="11" key="1">
    <citation type="journal article" date="2015" name="Genome Announc.">
        <title>Complete Genome Sequence of the Bacteriochlorophyll b-Producing Photosynthetic Bacterium Blastochloris viridis.</title>
        <authorList>
            <person name="Tsukatani Y."/>
            <person name="Hirose Y."/>
            <person name="Harada J."/>
            <person name="Misawa N."/>
            <person name="Mori K."/>
            <person name="Inoue K."/>
            <person name="Tamiaki H."/>
        </authorList>
    </citation>
    <scope>NUCLEOTIDE SEQUENCE [LARGE SCALE GENOMIC DNA]</scope>
    <source>
        <strain evidence="11">DSM 133</strain>
    </source>
</reference>
<dbReference type="SUPFAM" id="SSF52402">
    <property type="entry name" value="Adenine nucleotide alpha hydrolases-like"/>
    <property type="match status" value="1"/>
</dbReference>
<dbReference type="InterPro" id="IPR006426">
    <property type="entry name" value="Asn_synth_AEB"/>
</dbReference>
<feature type="domain" description="Glutamine amidotransferase type-2" evidence="10">
    <location>
        <begin position="2"/>
        <end position="215"/>
    </location>
</feature>
<keyword evidence="12" id="KW-0436">Ligase</keyword>
<evidence type="ECO:0000256" key="2">
    <source>
        <dbReference type="ARBA" id="ARBA00005752"/>
    </source>
</evidence>
<dbReference type="KEGG" id="bvr:BVIR_347"/>
<dbReference type="CDD" id="cd01991">
    <property type="entry name" value="Asn_synthase_B_C"/>
    <property type="match status" value="1"/>
</dbReference>
<reference evidence="13" key="3">
    <citation type="journal article" date="2016" name="Genome Announc.">
        <title>Revised genome sequence of the purple photosynthetic bacterium Blastochloris viridis.</title>
        <authorList>
            <person name="Liu L.N."/>
            <person name="Faulkner M."/>
            <person name="Liu X."/>
            <person name="Huang F."/>
            <person name="Darby A.C."/>
            <person name="Hall N."/>
        </authorList>
    </citation>
    <scope>NUCLEOTIDE SEQUENCE [LARGE SCALE GENOMIC DNA]</scope>
    <source>
        <strain evidence="13">ATCC 19567 / DSM 133 / F</strain>
    </source>
</reference>
<name>A0A0H5BP13_BLAVI</name>
<keyword evidence="8" id="KW-0028">Amino-acid biosynthesis</keyword>
<dbReference type="OrthoDB" id="9763290at2"/>
<evidence type="ECO:0000259" key="10">
    <source>
        <dbReference type="PROSITE" id="PS51278"/>
    </source>
</evidence>
<feature type="binding site" evidence="9">
    <location>
        <position position="290"/>
    </location>
    <ligand>
        <name>ATP</name>
        <dbReference type="ChEBI" id="CHEBI:30616"/>
    </ligand>
</feature>
<dbReference type="EC" id="6.3.5.4" evidence="3"/>
<dbReference type="Gene3D" id="3.40.50.620">
    <property type="entry name" value="HUPs"/>
    <property type="match status" value="1"/>
</dbReference>
<dbReference type="EMBL" id="AP014854">
    <property type="protein sequence ID" value="BAR98588.1"/>
    <property type="molecule type" value="Genomic_DNA"/>
</dbReference>
<dbReference type="InterPro" id="IPR017932">
    <property type="entry name" value="GATase_2_dom"/>
</dbReference>
<dbReference type="InterPro" id="IPR033738">
    <property type="entry name" value="AsnB_N"/>
</dbReference>
<dbReference type="EMBL" id="LN907867">
    <property type="protein sequence ID" value="CUU44068.1"/>
    <property type="molecule type" value="Genomic_DNA"/>
</dbReference>
<dbReference type="PIRSF" id="PIRSF001589">
    <property type="entry name" value="Asn_synthetase_glu-h"/>
    <property type="match status" value="1"/>
</dbReference>
<dbReference type="NCBIfam" id="TIGR01536">
    <property type="entry name" value="asn_synth_AEB"/>
    <property type="match status" value="1"/>
</dbReference>
<evidence type="ECO:0000313" key="11">
    <source>
        <dbReference type="EMBL" id="BAR98588.1"/>
    </source>
</evidence>
<dbReference type="PANTHER" id="PTHR43284:SF1">
    <property type="entry name" value="ASPARAGINE SYNTHETASE"/>
    <property type="match status" value="1"/>
</dbReference>
<evidence type="ECO:0000256" key="5">
    <source>
        <dbReference type="ARBA" id="ARBA00022840"/>
    </source>
</evidence>
<evidence type="ECO:0000313" key="12">
    <source>
        <dbReference type="EMBL" id="CUU44068.1"/>
    </source>
</evidence>
<protein>
    <recommendedName>
        <fullName evidence="3">asparagine synthase (glutamine-hydrolyzing)</fullName>
        <ecNumber evidence="3">6.3.5.4</ecNumber>
    </recommendedName>
</protein>
<dbReference type="CDD" id="cd00712">
    <property type="entry name" value="AsnB"/>
    <property type="match status" value="1"/>
</dbReference>
<evidence type="ECO:0000256" key="6">
    <source>
        <dbReference type="ARBA" id="ARBA00022962"/>
    </source>
</evidence>
<dbReference type="PROSITE" id="PS51278">
    <property type="entry name" value="GATASE_TYPE_2"/>
    <property type="match status" value="1"/>
</dbReference>
<evidence type="ECO:0000256" key="8">
    <source>
        <dbReference type="PIRSR" id="PIRSR001589-1"/>
    </source>
</evidence>
<dbReference type="PATRIC" id="fig|1079.6.peg.347"/>
<dbReference type="Gene3D" id="3.60.20.10">
    <property type="entry name" value="Glutamine Phosphoribosylpyrophosphate, subunit 1, domain 1"/>
    <property type="match status" value="1"/>
</dbReference>
<dbReference type="GO" id="GO:0005524">
    <property type="term" value="F:ATP binding"/>
    <property type="evidence" value="ECO:0007669"/>
    <property type="project" value="UniProtKB-KW"/>
</dbReference>
<organism evidence="12 13">
    <name type="scientific">Blastochloris viridis</name>
    <name type="common">Rhodopseudomonas viridis</name>
    <dbReference type="NCBI Taxonomy" id="1079"/>
    <lineage>
        <taxon>Bacteria</taxon>
        <taxon>Pseudomonadati</taxon>
        <taxon>Pseudomonadota</taxon>
        <taxon>Alphaproteobacteria</taxon>
        <taxon>Hyphomicrobiales</taxon>
        <taxon>Blastochloridaceae</taxon>
        <taxon>Blastochloris</taxon>
    </lineage>
</organism>
<feature type="active site" description="For GATase activity" evidence="8">
    <location>
        <position position="2"/>
    </location>
</feature>
<dbReference type="Proteomes" id="UP000065734">
    <property type="component" value="Chromosome I"/>
</dbReference>
<comment type="catalytic activity">
    <reaction evidence="7">
        <text>L-aspartate + L-glutamine + ATP + H2O = L-asparagine + L-glutamate + AMP + diphosphate + H(+)</text>
        <dbReference type="Rhea" id="RHEA:12228"/>
        <dbReference type="ChEBI" id="CHEBI:15377"/>
        <dbReference type="ChEBI" id="CHEBI:15378"/>
        <dbReference type="ChEBI" id="CHEBI:29985"/>
        <dbReference type="ChEBI" id="CHEBI:29991"/>
        <dbReference type="ChEBI" id="CHEBI:30616"/>
        <dbReference type="ChEBI" id="CHEBI:33019"/>
        <dbReference type="ChEBI" id="CHEBI:58048"/>
        <dbReference type="ChEBI" id="CHEBI:58359"/>
        <dbReference type="ChEBI" id="CHEBI:456215"/>
        <dbReference type="EC" id="6.3.5.4"/>
    </reaction>
</comment>
<keyword evidence="4 9" id="KW-0547">Nucleotide-binding</keyword>
<dbReference type="Pfam" id="PF00733">
    <property type="entry name" value="Asn_synthase"/>
    <property type="match status" value="1"/>
</dbReference>
<reference evidence="12" key="2">
    <citation type="submission" date="2015-11" db="EMBL/GenBank/DDBJ databases">
        <authorList>
            <person name="Zhang Y."/>
            <person name="Guo Z."/>
        </authorList>
    </citation>
    <scope>NUCLEOTIDE SEQUENCE</scope>
    <source>
        <strain evidence="12">1</strain>
    </source>
</reference>
<dbReference type="GO" id="GO:0005829">
    <property type="term" value="C:cytosol"/>
    <property type="evidence" value="ECO:0007669"/>
    <property type="project" value="TreeGrafter"/>
</dbReference>